<gene>
    <name evidence="3" type="primary">LOC127565439</name>
</gene>
<dbReference type="AlphaFoldDB" id="A0A9C6T413"/>
<dbReference type="GeneID" id="127565439"/>
<keyword evidence="2" id="KW-1185">Reference proteome</keyword>
<accession>A0A9C6T413</accession>
<feature type="region of interest" description="Disordered" evidence="1">
    <location>
        <begin position="73"/>
        <end position="132"/>
    </location>
</feature>
<dbReference type="RefSeq" id="XP_051859697.1">
    <property type="nucleotide sequence ID" value="XM_052003737.1"/>
</dbReference>
<feature type="compositionally biased region" description="Basic and acidic residues" evidence="1">
    <location>
        <begin position="15"/>
        <end position="27"/>
    </location>
</feature>
<reference evidence="3" key="1">
    <citation type="submission" date="2025-08" db="UniProtKB">
        <authorList>
            <consortium name="RefSeq"/>
        </authorList>
    </citation>
    <scope>IDENTIFICATION</scope>
    <source>
        <strain evidence="3">15112-1751.03</strain>
        <tissue evidence="3">Whole Adult</tissue>
    </source>
</reference>
<protein>
    <submittedName>
        <fullName evidence="3">Trigger factor-like</fullName>
    </submittedName>
</protein>
<proteinExistence type="predicted"/>
<sequence length="132" mass="15077">MSDHNLKSSEQPSECEPKKEDNAEETKPILTTLTSLVPPHLDVKDDFDNSDNDESGEPRVKRQKLICWLELCDKPPSWHGINPESDDEEEDSDDEGEEEEEECDDDDDDRGDIQQEELNISIVLSDDSEDED</sequence>
<dbReference type="Proteomes" id="UP000515160">
    <property type="component" value="Chromosome X"/>
</dbReference>
<feature type="region of interest" description="Disordered" evidence="1">
    <location>
        <begin position="1"/>
        <end position="60"/>
    </location>
</feature>
<organism evidence="2 3">
    <name type="scientific">Drosophila albomicans</name>
    <name type="common">Fruit fly</name>
    <dbReference type="NCBI Taxonomy" id="7291"/>
    <lineage>
        <taxon>Eukaryota</taxon>
        <taxon>Metazoa</taxon>
        <taxon>Ecdysozoa</taxon>
        <taxon>Arthropoda</taxon>
        <taxon>Hexapoda</taxon>
        <taxon>Insecta</taxon>
        <taxon>Pterygota</taxon>
        <taxon>Neoptera</taxon>
        <taxon>Endopterygota</taxon>
        <taxon>Diptera</taxon>
        <taxon>Brachycera</taxon>
        <taxon>Muscomorpha</taxon>
        <taxon>Ephydroidea</taxon>
        <taxon>Drosophilidae</taxon>
        <taxon>Drosophila</taxon>
    </lineage>
</organism>
<evidence type="ECO:0000256" key="1">
    <source>
        <dbReference type="SAM" id="MobiDB-lite"/>
    </source>
</evidence>
<name>A0A9C6T413_DROAB</name>
<feature type="compositionally biased region" description="Acidic residues" evidence="1">
    <location>
        <begin position="84"/>
        <end position="110"/>
    </location>
</feature>
<evidence type="ECO:0000313" key="3">
    <source>
        <dbReference type="RefSeq" id="XP_051859697.1"/>
    </source>
</evidence>
<evidence type="ECO:0000313" key="2">
    <source>
        <dbReference type="Proteomes" id="UP000515160"/>
    </source>
</evidence>